<accession>A0A6S7FCI7</accession>
<evidence type="ECO:0000313" key="2">
    <source>
        <dbReference type="Proteomes" id="UP001152795"/>
    </source>
</evidence>
<organism evidence="1 2">
    <name type="scientific">Paramuricea clavata</name>
    <name type="common">Red gorgonian</name>
    <name type="synonym">Violescent sea-whip</name>
    <dbReference type="NCBI Taxonomy" id="317549"/>
    <lineage>
        <taxon>Eukaryota</taxon>
        <taxon>Metazoa</taxon>
        <taxon>Cnidaria</taxon>
        <taxon>Anthozoa</taxon>
        <taxon>Octocorallia</taxon>
        <taxon>Malacalcyonacea</taxon>
        <taxon>Plexauridae</taxon>
        <taxon>Paramuricea</taxon>
    </lineage>
</organism>
<name>A0A6S7FCI7_PARCT</name>
<gene>
    <name evidence="1" type="ORF">PACLA_8A046422</name>
</gene>
<protein>
    <submittedName>
        <fullName evidence="1">Uncharacterized protein</fullName>
    </submittedName>
</protein>
<reference evidence="1" key="1">
    <citation type="submission" date="2020-04" db="EMBL/GenBank/DDBJ databases">
        <authorList>
            <person name="Alioto T."/>
            <person name="Alioto T."/>
            <person name="Gomez Garrido J."/>
        </authorList>
    </citation>
    <scope>NUCLEOTIDE SEQUENCE</scope>
    <source>
        <strain evidence="1">A484AB</strain>
    </source>
</reference>
<keyword evidence="2" id="KW-1185">Reference proteome</keyword>
<sequence length="61" mass="6380">VKLNQALSSIESCPAGVPQGSVLSPNLCDVHIDDLDACVPGELKVSTHKYADMTVNKVNAS</sequence>
<feature type="non-terminal residue" evidence="1">
    <location>
        <position position="1"/>
    </location>
</feature>
<evidence type="ECO:0000313" key="1">
    <source>
        <dbReference type="EMBL" id="CAB3976648.1"/>
    </source>
</evidence>
<dbReference type="OrthoDB" id="7480422at2759"/>
<dbReference type="EMBL" id="CACRXK020000006">
    <property type="protein sequence ID" value="CAB3976648.1"/>
    <property type="molecule type" value="Genomic_DNA"/>
</dbReference>
<dbReference type="PROSITE" id="PS50878">
    <property type="entry name" value="RT_POL"/>
    <property type="match status" value="1"/>
</dbReference>
<comment type="caution">
    <text evidence="1">The sequence shown here is derived from an EMBL/GenBank/DDBJ whole genome shotgun (WGS) entry which is preliminary data.</text>
</comment>
<dbReference type="Proteomes" id="UP001152795">
    <property type="component" value="Unassembled WGS sequence"/>
</dbReference>
<proteinExistence type="predicted"/>
<dbReference type="InterPro" id="IPR000477">
    <property type="entry name" value="RT_dom"/>
</dbReference>
<dbReference type="AlphaFoldDB" id="A0A6S7FCI7"/>